<accession>A0ABV8QN04</accession>
<keyword evidence="1" id="KW-0175">Coiled coil</keyword>
<name>A0ABV8QN04_9BACT</name>
<comment type="caution">
    <text evidence="2">The sequence shown here is derived from an EMBL/GenBank/DDBJ whole genome shotgun (WGS) entry which is preliminary data.</text>
</comment>
<organism evidence="2 3">
    <name type="scientific">Ferruginibacter yonginensis</name>
    <dbReference type="NCBI Taxonomy" id="1310416"/>
    <lineage>
        <taxon>Bacteria</taxon>
        <taxon>Pseudomonadati</taxon>
        <taxon>Bacteroidota</taxon>
        <taxon>Chitinophagia</taxon>
        <taxon>Chitinophagales</taxon>
        <taxon>Chitinophagaceae</taxon>
        <taxon>Ferruginibacter</taxon>
    </lineage>
</organism>
<dbReference type="RefSeq" id="WP_379706453.1">
    <property type="nucleotide sequence ID" value="NZ_JBHSCZ010000001.1"/>
</dbReference>
<keyword evidence="3" id="KW-1185">Reference proteome</keyword>
<dbReference type="Proteomes" id="UP001595907">
    <property type="component" value="Unassembled WGS sequence"/>
</dbReference>
<proteinExistence type="predicted"/>
<protein>
    <recommendedName>
        <fullName evidence="4">DNA recombination protein RmuC</fullName>
    </recommendedName>
</protein>
<evidence type="ECO:0008006" key="4">
    <source>
        <dbReference type="Google" id="ProtNLM"/>
    </source>
</evidence>
<evidence type="ECO:0000313" key="2">
    <source>
        <dbReference type="EMBL" id="MFC4261672.1"/>
    </source>
</evidence>
<dbReference type="EMBL" id="JBHSCZ010000001">
    <property type="protein sequence ID" value="MFC4261672.1"/>
    <property type="molecule type" value="Genomic_DNA"/>
</dbReference>
<reference evidence="3" key="1">
    <citation type="journal article" date="2019" name="Int. J. Syst. Evol. Microbiol.">
        <title>The Global Catalogue of Microorganisms (GCM) 10K type strain sequencing project: providing services to taxonomists for standard genome sequencing and annotation.</title>
        <authorList>
            <consortium name="The Broad Institute Genomics Platform"/>
            <consortium name="The Broad Institute Genome Sequencing Center for Infectious Disease"/>
            <person name="Wu L."/>
            <person name="Ma J."/>
        </authorList>
    </citation>
    <scope>NUCLEOTIDE SEQUENCE [LARGE SCALE GENOMIC DNA]</scope>
    <source>
        <strain evidence="3">CECT 8289</strain>
    </source>
</reference>
<sequence length="93" mass="10200">MKKSNIILALLAGAAIGGIIALAIKDKNNDIIEEQLAELEEQEVTMADKFDKIAEQFSNKISNELKAAENIIKSAVDRKKSFLHPDESSGIFL</sequence>
<evidence type="ECO:0000256" key="1">
    <source>
        <dbReference type="SAM" id="Coils"/>
    </source>
</evidence>
<evidence type="ECO:0000313" key="3">
    <source>
        <dbReference type="Proteomes" id="UP001595907"/>
    </source>
</evidence>
<feature type="coiled-coil region" evidence="1">
    <location>
        <begin position="22"/>
        <end position="78"/>
    </location>
</feature>
<gene>
    <name evidence="2" type="ORF">ACFOWM_02170</name>
</gene>